<evidence type="ECO:0000313" key="2">
    <source>
        <dbReference type="EMBL" id="KAG0013040.1"/>
    </source>
</evidence>
<keyword evidence="3" id="KW-1185">Reference proteome</keyword>
<proteinExistence type="predicted"/>
<sequence length="73" mass="7990">MLASTKRIKINNEDLHDNDAAITEGQQSATQFAHWIQDSLVFITTEPARQELSTMDVTGSSASDQVDGDEGDH</sequence>
<evidence type="ECO:0000313" key="3">
    <source>
        <dbReference type="Proteomes" id="UP000703661"/>
    </source>
</evidence>
<gene>
    <name evidence="2" type="ORF">BGZ80_011348</name>
</gene>
<dbReference type="EMBL" id="JAAAID010000900">
    <property type="protein sequence ID" value="KAG0013040.1"/>
    <property type="molecule type" value="Genomic_DNA"/>
</dbReference>
<comment type="caution">
    <text evidence="2">The sequence shown here is derived from an EMBL/GenBank/DDBJ whole genome shotgun (WGS) entry which is preliminary data.</text>
</comment>
<name>A0A9P6SZ37_9FUNG</name>
<dbReference type="Proteomes" id="UP000703661">
    <property type="component" value="Unassembled WGS sequence"/>
</dbReference>
<dbReference type="AlphaFoldDB" id="A0A9P6SZ37"/>
<protein>
    <submittedName>
        <fullName evidence="2">Uncharacterized protein</fullName>
    </submittedName>
</protein>
<dbReference type="OrthoDB" id="2406252at2759"/>
<reference evidence="2" key="1">
    <citation type="journal article" date="2020" name="Fungal Divers.">
        <title>Resolving the Mortierellaceae phylogeny through synthesis of multi-gene phylogenetics and phylogenomics.</title>
        <authorList>
            <person name="Vandepol N."/>
            <person name="Liber J."/>
            <person name="Desiro A."/>
            <person name="Na H."/>
            <person name="Kennedy M."/>
            <person name="Barry K."/>
            <person name="Grigoriev I.V."/>
            <person name="Miller A.N."/>
            <person name="O'Donnell K."/>
            <person name="Stajich J.E."/>
            <person name="Bonito G."/>
        </authorList>
    </citation>
    <scope>NUCLEOTIDE SEQUENCE</scope>
    <source>
        <strain evidence="2">NRRL 2769</strain>
    </source>
</reference>
<organism evidence="2 3">
    <name type="scientific">Entomortierella chlamydospora</name>
    <dbReference type="NCBI Taxonomy" id="101097"/>
    <lineage>
        <taxon>Eukaryota</taxon>
        <taxon>Fungi</taxon>
        <taxon>Fungi incertae sedis</taxon>
        <taxon>Mucoromycota</taxon>
        <taxon>Mortierellomycotina</taxon>
        <taxon>Mortierellomycetes</taxon>
        <taxon>Mortierellales</taxon>
        <taxon>Mortierellaceae</taxon>
        <taxon>Entomortierella</taxon>
    </lineage>
</organism>
<accession>A0A9P6SZ37</accession>
<feature type="compositionally biased region" description="Polar residues" evidence="1">
    <location>
        <begin position="52"/>
        <end position="64"/>
    </location>
</feature>
<feature type="region of interest" description="Disordered" evidence="1">
    <location>
        <begin position="52"/>
        <end position="73"/>
    </location>
</feature>
<evidence type="ECO:0000256" key="1">
    <source>
        <dbReference type="SAM" id="MobiDB-lite"/>
    </source>
</evidence>